<evidence type="ECO:0000259" key="5">
    <source>
        <dbReference type="PROSITE" id="PS51063"/>
    </source>
</evidence>
<accession>A0A1N6WD82</accession>
<dbReference type="RefSeq" id="WP_076465301.1">
    <property type="nucleotide sequence ID" value="NZ_FTMN01000010.1"/>
</dbReference>
<dbReference type="GO" id="GO:0005829">
    <property type="term" value="C:cytosol"/>
    <property type="evidence" value="ECO:0007669"/>
    <property type="project" value="TreeGrafter"/>
</dbReference>
<dbReference type="Proteomes" id="UP000186895">
    <property type="component" value="Unassembled WGS sequence"/>
</dbReference>
<dbReference type="SUPFAM" id="SSF51206">
    <property type="entry name" value="cAMP-binding domain-like"/>
    <property type="match status" value="1"/>
</dbReference>
<reference evidence="7" key="1">
    <citation type="submission" date="2017-01" db="EMBL/GenBank/DDBJ databases">
        <authorList>
            <person name="Varghese N."/>
            <person name="Submissions S."/>
        </authorList>
    </citation>
    <scope>NUCLEOTIDE SEQUENCE [LARGE SCALE GENOMIC DNA]</scope>
    <source>
        <strain evidence="7">DSM 7027</strain>
    </source>
</reference>
<keyword evidence="7" id="KW-1185">Reference proteome</keyword>
<sequence length="233" mass="26511">MTEKEQRIVLGYLRQCPLFQELSEERLLWIVPQLKLRQVQREETVLGMGDPSDAMGLLFRGQLKAVAYSNSGREIGFSMIHPVQHFGELSLIDGQPRSAAVLAVESSLVAFLPRKPAVELMINEPRVSARMMVALTQLVRRCNQQIMLLGYQHAHSRVCSLLLRCRTEESEEGLKVLDFPSQREVASLTNTSRETVSRVIGQLQEAGIVMKKGRQLWICDQPRLEKRMLEGRE</sequence>
<feature type="domain" description="Cyclic nucleotide-binding" evidence="4">
    <location>
        <begin position="18"/>
        <end position="138"/>
    </location>
</feature>
<dbReference type="STRING" id="49186.SAMN05421647_11088"/>
<gene>
    <name evidence="6" type="ORF">SAMN05421647_11088</name>
</gene>
<dbReference type="Gene3D" id="2.60.120.10">
    <property type="entry name" value="Jelly Rolls"/>
    <property type="match status" value="1"/>
</dbReference>
<dbReference type="EMBL" id="FTMN01000010">
    <property type="protein sequence ID" value="SIQ87930.1"/>
    <property type="molecule type" value="Genomic_DNA"/>
</dbReference>
<evidence type="ECO:0000259" key="4">
    <source>
        <dbReference type="PROSITE" id="PS50042"/>
    </source>
</evidence>
<dbReference type="SUPFAM" id="SSF46785">
    <property type="entry name" value="Winged helix' DNA-binding domain"/>
    <property type="match status" value="1"/>
</dbReference>
<dbReference type="InterPro" id="IPR000595">
    <property type="entry name" value="cNMP-bd_dom"/>
</dbReference>
<feature type="domain" description="HTH crp-type" evidence="5">
    <location>
        <begin position="152"/>
        <end position="222"/>
    </location>
</feature>
<dbReference type="InterPro" id="IPR018490">
    <property type="entry name" value="cNMP-bd_dom_sf"/>
</dbReference>
<dbReference type="Gene3D" id="1.10.10.10">
    <property type="entry name" value="Winged helix-like DNA-binding domain superfamily/Winged helix DNA-binding domain"/>
    <property type="match status" value="1"/>
</dbReference>
<evidence type="ECO:0000313" key="7">
    <source>
        <dbReference type="Proteomes" id="UP000186895"/>
    </source>
</evidence>
<dbReference type="PANTHER" id="PTHR24567">
    <property type="entry name" value="CRP FAMILY TRANSCRIPTIONAL REGULATORY PROTEIN"/>
    <property type="match status" value="1"/>
</dbReference>
<dbReference type="PROSITE" id="PS00889">
    <property type="entry name" value="CNMP_BINDING_2"/>
    <property type="match status" value="1"/>
</dbReference>
<dbReference type="SMART" id="SM00100">
    <property type="entry name" value="cNMP"/>
    <property type="match status" value="1"/>
</dbReference>
<dbReference type="CDD" id="cd00038">
    <property type="entry name" value="CAP_ED"/>
    <property type="match status" value="1"/>
</dbReference>
<evidence type="ECO:0000256" key="1">
    <source>
        <dbReference type="ARBA" id="ARBA00023015"/>
    </source>
</evidence>
<dbReference type="InterPro" id="IPR050397">
    <property type="entry name" value="Env_Response_Regulators"/>
</dbReference>
<dbReference type="GO" id="GO:0003677">
    <property type="term" value="F:DNA binding"/>
    <property type="evidence" value="ECO:0007669"/>
    <property type="project" value="UniProtKB-KW"/>
</dbReference>
<evidence type="ECO:0000256" key="3">
    <source>
        <dbReference type="ARBA" id="ARBA00023163"/>
    </source>
</evidence>
<dbReference type="AlphaFoldDB" id="A0A1N6WD82"/>
<protein>
    <submittedName>
        <fullName evidence="6">CRP/FNR family transcriptional regulator, cyclic AMP receptor protein</fullName>
    </submittedName>
</protein>
<dbReference type="SMART" id="SM00419">
    <property type="entry name" value="HTH_CRP"/>
    <property type="match status" value="1"/>
</dbReference>
<proteinExistence type="predicted"/>
<dbReference type="InterPro" id="IPR036390">
    <property type="entry name" value="WH_DNA-bd_sf"/>
</dbReference>
<keyword evidence="6" id="KW-0675">Receptor</keyword>
<evidence type="ECO:0000313" key="6">
    <source>
        <dbReference type="EMBL" id="SIQ87930.1"/>
    </source>
</evidence>
<dbReference type="PROSITE" id="PS50042">
    <property type="entry name" value="CNMP_BINDING_3"/>
    <property type="match status" value="1"/>
</dbReference>
<dbReference type="eggNOG" id="COG0664">
    <property type="taxonomic scope" value="Bacteria"/>
</dbReference>
<keyword evidence="3" id="KW-0804">Transcription</keyword>
<dbReference type="PROSITE" id="PS51063">
    <property type="entry name" value="HTH_CRP_2"/>
    <property type="match status" value="1"/>
</dbReference>
<dbReference type="PANTHER" id="PTHR24567:SF68">
    <property type="entry name" value="DNA-BINDING TRANSCRIPTIONAL DUAL REGULATOR CRP"/>
    <property type="match status" value="1"/>
</dbReference>
<dbReference type="Pfam" id="PF00027">
    <property type="entry name" value="cNMP_binding"/>
    <property type="match status" value="1"/>
</dbReference>
<name>A0A1N6WD82_9GAMM</name>
<dbReference type="InterPro" id="IPR014710">
    <property type="entry name" value="RmlC-like_jellyroll"/>
</dbReference>
<dbReference type="GO" id="GO:0003700">
    <property type="term" value="F:DNA-binding transcription factor activity"/>
    <property type="evidence" value="ECO:0007669"/>
    <property type="project" value="TreeGrafter"/>
</dbReference>
<dbReference type="InterPro" id="IPR018488">
    <property type="entry name" value="cNMP-bd_CS"/>
</dbReference>
<keyword evidence="1" id="KW-0805">Transcription regulation</keyword>
<dbReference type="InterPro" id="IPR012318">
    <property type="entry name" value="HTH_CRP"/>
</dbReference>
<dbReference type="InterPro" id="IPR036388">
    <property type="entry name" value="WH-like_DNA-bd_sf"/>
</dbReference>
<dbReference type="Pfam" id="PF13545">
    <property type="entry name" value="HTH_Crp_2"/>
    <property type="match status" value="1"/>
</dbReference>
<evidence type="ECO:0000256" key="2">
    <source>
        <dbReference type="ARBA" id="ARBA00023125"/>
    </source>
</evidence>
<keyword evidence="2" id="KW-0238">DNA-binding</keyword>
<organism evidence="6 7">
    <name type="scientific">Marinobacterium stanieri</name>
    <dbReference type="NCBI Taxonomy" id="49186"/>
    <lineage>
        <taxon>Bacteria</taxon>
        <taxon>Pseudomonadati</taxon>
        <taxon>Pseudomonadota</taxon>
        <taxon>Gammaproteobacteria</taxon>
        <taxon>Oceanospirillales</taxon>
        <taxon>Oceanospirillaceae</taxon>
        <taxon>Marinobacterium</taxon>
    </lineage>
</organism>